<keyword evidence="1" id="KW-0472">Membrane</keyword>
<comment type="caution">
    <text evidence="2">The sequence shown here is derived from an EMBL/GenBank/DDBJ whole genome shotgun (WGS) entry which is preliminary data.</text>
</comment>
<dbReference type="InterPro" id="IPR025356">
    <property type="entry name" value="DUF4260"/>
</dbReference>
<sequence>MSIHTDSLAPPMNGAVTGALRTTLRLEGLCVLLVATACYARYGQGWGWFATLFLVPDLAFLGYLAGARVGAIAYNLSHSYIGALACLLAGVLLPHPLWLAAGLIWAAHIGFDRALGYGLKYAQGFGFTHLGLIGKQARATEAAPQAPSATAQR</sequence>
<dbReference type="AlphaFoldDB" id="A0AA42W0R9"/>
<evidence type="ECO:0000313" key="2">
    <source>
        <dbReference type="EMBL" id="MDH2005192.1"/>
    </source>
</evidence>
<name>A0AA42W0R9_9BURK</name>
<feature type="transmembrane region" description="Helical" evidence="1">
    <location>
        <begin position="52"/>
        <end position="74"/>
    </location>
</feature>
<dbReference type="Proteomes" id="UP001161294">
    <property type="component" value="Unassembled WGS sequence"/>
</dbReference>
<reference evidence="2" key="1">
    <citation type="submission" date="2022-09" db="EMBL/GenBank/DDBJ databases">
        <title>Intensive care unit water sources are persistently colonized with multi-drug resistant bacteria and are the site of extensive horizontal gene transfer of antibiotic resistance genes.</title>
        <authorList>
            <person name="Diorio-Toth L."/>
        </authorList>
    </citation>
    <scope>NUCLEOTIDE SEQUENCE</scope>
    <source>
        <strain evidence="2">GD03686</strain>
    </source>
</reference>
<protein>
    <submittedName>
        <fullName evidence="2">DUF4260 domain-containing protein</fullName>
    </submittedName>
</protein>
<organism evidence="2 3">
    <name type="scientific">Comamonas aquatica</name>
    <dbReference type="NCBI Taxonomy" id="225991"/>
    <lineage>
        <taxon>Bacteria</taxon>
        <taxon>Pseudomonadati</taxon>
        <taxon>Pseudomonadota</taxon>
        <taxon>Betaproteobacteria</taxon>
        <taxon>Burkholderiales</taxon>
        <taxon>Comamonadaceae</taxon>
        <taxon>Comamonas</taxon>
    </lineage>
</organism>
<keyword evidence="1" id="KW-0812">Transmembrane</keyword>
<evidence type="ECO:0000313" key="3">
    <source>
        <dbReference type="Proteomes" id="UP001161294"/>
    </source>
</evidence>
<dbReference type="Pfam" id="PF14079">
    <property type="entry name" value="DUF4260"/>
    <property type="match status" value="1"/>
</dbReference>
<dbReference type="EMBL" id="JAOCJW010000009">
    <property type="protein sequence ID" value="MDH2005192.1"/>
    <property type="molecule type" value="Genomic_DNA"/>
</dbReference>
<gene>
    <name evidence="2" type="ORF">N5J23_06510</name>
</gene>
<dbReference type="RefSeq" id="WP_279852690.1">
    <property type="nucleotide sequence ID" value="NZ_JAOCIA010000023.1"/>
</dbReference>
<evidence type="ECO:0000256" key="1">
    <source>
        <dbReference type="SAM" id="Phobius"/>
    </source>
</evidence>
<accession>A0AA42W0R9</accession>
<feature type="transmembrane region" description="Helical" evidence="1">
    <location>
        <begin position="80"/>
        <end position="106"/>
    </location>
</feature>
<keyword evidence="1" id="KW-1133">Transmembrane helix</keyword>
<proteinExistence type="predicted"/>